<feature type="region of interest" description="Disordered" evidence="1">
    <location>
        <begin position="28"/>
        <end position="63"/>
    </location>
</feature>
<keyword evidence="3" id="KW-1185">Reference proteome</keyword>
<gene>
    <name evidence="2" type="ORF">PVAP13_1NG004000</name>
</gene>
<dbReference type="AlphaFoldDB" id="A0A8T0WS33"/>
<reference evidence="2" key="1">
    <citation type="submission" date="2020-05" db="EMBL/GenBank/DDBJ databases">
        <title>WGS assembly of Panicum virgatum.</title>
        <authorList>
            <person name="Lovell J.T."/>
            <person name="Jenkins J."/>
            <person name="Shu S."/>
            <person name="Juenger T.E."/>
            <person name="Schmutz J."/>
        </authorList>
    </citation>
    <scope>NUCLEOTIDE SEQUENCE</scope>
    <source>
        <strain evidence="2">AP13</strain>
    </source>
</reference>
<organism evidence="2 3">
    <name type="scientific">Panicum virgatum</name>
    <name type="common">Blackwell switchgrass</name>
    <dbReference type="NCBI Taxonomy" id="38727"/>
    <lineage>
        <taxon>Eukaryota</taxon>
        <taxon>Viridiplantae</taxon>
        <taxon>Streptophyta</taxon>
        <taxon>Embryophyta</taxon>
        <taxon>Tracheophyta</taxon>
        <taxon>Spermatophyta</taxon>
        <taxon>Magnoliopsida</taxon>
        <taxon>Liliopsida</taxon>
        <taxon>Poales</taxon>
        <taxon>Poaceae</taxon>
        <taxon>PACMAD clade</taxon>
        <taxon>Panicoideae</taxon>
        <taxon>Panicodae</taxon>
        <taxon>Paniceae</taxon>
        <taxon>Panicinae</taxon>
        <taxon>Panicum</taxon>
        <taxon>Panicum sect. Hiantes</taxon>
    </lineage>
</organism>
<evidence type="ECO:0000313" key="2">
    <source>
        <dbReference type="EMBL" id="KAG2647944.1"/>
    </source>
</evidence>
<dbReference type="Pfam" id="PF04751">
    <property type="entry name" value="DarP"/>
    <property type="match status" value="1"/>
</dbReference>
<dbReference type="EMBL" id="CM029038">
    <property type="protein sequence ID" value="KAG2647944.1"/>
    <property type="molecule type" value="Genomic_DNA"/>
</dbReference>
<dbReference type="SUPFAM" id="SSF158710">
    <property type="entry name" value="PSPTO4464-like"/>
    <property type="match status" value="1"/>
</dbReference>
<evidence type="ECO:0000313" key="3">
    <source>
        <dbReference type="Proteomes" id="UP000823388"/>
    </source>
</evidence>
<comment type="caution">
    <text evidence="2">The sequence shown here is derived from an EMBL/GenBank/DDBJ whole genome shotgun (WGS) entry which is preliminary data.</text>
</comment>
<feature type="compositionally biased region" description="Acidic residues" evidence="1">
    <location>
        <begin position="50"/>
        <end position="59"/>
    </location>
</feature>
<accession>A0A8T0WS33</accession>
<dbReference type="PANTHER" id="PTHR36898">
    <property type="entry name" value="OSJNBB0026I12.6 PROTEIN"/>
    <property type="match status" value="1"/>
</dbReference>
<evidence type="ECO:0000256" key="1">
    <source>
        <dbReference type="SAM" id="MobiDB-lite"/>
    </source>
</evidence>
<dbReference type="OrthoDB" id="1932188at2759"/>
<protein>
    <submittedName>
        <fullName evidence="2">Uncharacterized protein</fullName>
    </submittedName>
</protein>
<dbReference type="Gene3D" id="1.10.60.30">
    <property type="entry name" value="PSPTO4464-like domains"/>
    <property type="match status" value="1"/>
</dbReference>
<dbReference type="InterPro" id="IPR023153">
    <property type="entry name" value="DarP_sf"/>
</dbReference>
<proteinExistence type="predicted"/>
<name>A0A8T0WS33_PANVG</name>
<dbReference type="CDD" id="cd16331">
    <property type="entry name" value="YjgA-like"/>
    <property type="match status" value="1"/>
</dbReference>
<dbReference type="PANTHER" id="PTHR36898:SF1">
    <property type="entry name" value="OS04G0250700 PROTEIN"/>
    <property type="match status" value="1"/>
</dbReference>
<dbReference type="Proteomes" id="UP000823388">
    <property type="component" value="Chromosome 1N"/>
</dbReference>
<sequence length="268" mass="30196">MAHPAAAMPLRRPLLLSLKPARLLSSLAAPSPGLRHPRALRPTGPLPADAAEDTDDPDAADGLKKSRNALKREARRAVQWGMDLAKFPPPQIKRILRAASLETEVFDALMLVKRFGPDVREGKRRQFNYIGRLLRNAQPKLMDTLIQASKDGDDSKLHALLSEEKLLVEEEKVEELPDEEEDDGEYMKIADRWFDGLLCKDISITNEVYAVHNVEFDRQELRKLVRRVQMVEESTSKDGEEGSNGKLSRAKEPLLRFLRSLAKEACAE</sequence>
<dbReference type="InterPro" id="IPR006839">
    <property type="entry name" value="DarP"/>
</dbReference>